<evidence type="ECO:0000256" key="1">
    <source>
        <dbReference type="SAM" id="MobiDB-lite"/>
    </source>
</evidence>
<name>A0A284S3Q3_ARMOS</name>
<dbReference type="SUPFAM" id="SSF55658">
    <property type="entry name" value="L9 N-domain-like"/>
    <property type="match status" value="1"/>
</dbReference>
<dbReference type="Pfam" id="PF01693">
    <property type="entry name" value="Cauli_VI"/>
    <property type="match status" value="1"/>
</dbReference>
<accession>A0A284S3Q3</accession>
<dbReference type="InterPro" id="IPR009027">
    <property type="entry name" value="Ribosomal_bL9/RNase_H1_N"/>
</dbReference>
<dbReference type="InterPro" id="IPR011320">
    <property type="entry name" value="RNase_H1_N"/>
</dbReference>
<dbReference type="OMA" id="RYSREYC"/>
<dbReference type="STRING" id="47428.A0A284S3Q3"/>
<dbReference type="Gene3D" id="3.40.970.10">
    <property type="entry name" value="Ribonuclease H1, N-terminal domain"/>
    <property type="match status" value="1"/>
</dbReference>
<sequence>MTQLNLEQLSTALLALGISVPKMDAPPAPDVHAGASSDVPAGPLFAIYCNNCAFPNMVPSSAVPMLMGIPLPCSRSGGQSGPATARVPSAPNISHQSNHARPAHSVSASAVQPAQAPVAPPPIVSTPAPVPGPSQPASLTAVGPDGPWYVISKGRSVGVFRGWQNVSNLVTGVGRACFFRHGTRAAAEAAFNEALAAGAVEIL</sequence>
<dbReference type="InterPro" id="IPR037056">
    <property type="entry name" value="RNase_H1_N_sf"/>
</dbReference>
<feature type="domain" description="Ribonuclease H1 N-terminal" evidence="2">
    <location>
        <begin position="147"/>
        <end position="189"/>
    </location>
</feature>
<dbReference type="Proteomes" id="UP000219338">
    <property type="component" value="Unassembled WGS sequence"/>
</dbReference>
<keyword evidence="4" id="KW-1185">Reference proteome</keyword>
<protein>
    <recommendedName>
        <fullName evidence="2">Ribonuclease H1 N-terminal domain-containing protein</fullName>
    </recommendedName>
</protein>
<dbReference type="OrthoDB" id="3050570at2759"/>
<dbReference type="AlphaFoldDB" id="A0A284S3Q3"/>
<evidence type="ECO:0000259" key="2">
    <source>
        <dbReference type="Pfam" id="PF01693"/>
    </source>
</evidence>
<feature type="region of interest" description="Disordered" evidence="1">
    <location>
        <begin position="75"/>
        <end position="138"/>
    </location>
</feature>
<proteinExistence type="predicted"/>
<organism evidence="3 4">
    <name type="scientific">Armillaria ostoyae</name>
    <name type="common">Armillaria root rot fungus</name>
    <dbReference type="NCBI Taxonomy" id="47428"/>
    <lineage>
        <taxon>Eukaryota</taxon>
        <taxon>Fungi</taxon>
        <taxon>Dikarya</taxon>
        <taxon>Basidiomycota</taxon>
        <taxon>Agaricomycotina</taxon>
        <taxon>Agaricomycetes</taxon>
        <taxon>Agaricomycetidae</taxon>
        <taxon>Agaricales</taxon>
        <taxon>Marasmiineae</taxon>
        <taxon>Physalacriaceae</taxon>
        <taxon>Armillaria</taxon>
    </lineage>
</organism>
<evidence type="ECO:0000313" key="4">
    <source>
        <dbReference type="Proteomes" id="UP000219338"/>
    </source>
</evidence>
<dbReference type="EMBL" id="FUEG01000030">
    <property type="protein sequence ID" value="SJL15641.1"/>
    <property type="molecule type" value="Genomic_DNA"/>
</dbReference>
<feature type="compositionally biased region" description="Low complexity" evidence="1">
    <location>
        <begin position="103"/>
        <end position="117"/>
    </location>
</feature>
<evidence type="ECO:0000313" key="3">
    <source>
        <dbReference type="EMBL" id="SJL15641.1"/>
    </source>
</evidence>
<reference evidence="4" key="1">
    <citation type="journal article" date="2017" name="Nat. Ecol. Evol.">
        <title>Genome expansion and lineage-specific genetic innovations in the forest pathogenic fungi Armillaria.</title>
        <authorList>
            <person name="Sipos G."/>
            <person name="Prasanna A.N."/>
            <person name="Walter M.C."/>
            <person name="O'Connor E."/>
            <person name="Balint B."/>
            <person name="Krizsan K."/>
            <person name="Kiss B."/>
            <person name="Hess J."/>
            <person name="Varga T."/>
            <person name="Slot J."/>
            <person name="Riley R."/>
            <person name="Boka B."/>
            <person name="Rigling D."/>
            <person name="Barry K."/>
            <person name="Lee J."/>
            <person name="Mihaltcheva S."/>
            <person name="LaButti K."/>
            <person name="Lipzen A."/>
            <person name="Waldron R."/>
            <person name="Moloney N.M."/>
            <person name="Sperisen C."/>
            <person name="Kredics L."/>
            <person name="Vagvoelgyi C."/>
            <person name="Patrignani A."/>
            <person name="Fitzpatrick D."/>
            <person name="Nagy I."/>
            <person name="Doyle S."/>
            <person name="Anderson J.B."/>
            <person name="Grigoriev I.V."/>
            <person name="Gueldener U."/>
            <person name="Muensterkoetter M."/>
            <person name="Nagy L.G."/>
        </authorList>
    </citation>
    <scope>NUCLEOTIDE SEQUENCE [LARGE SCALE GENOMIC DNA]</scope>
    <source>
        <strain evidence="4">C18/9</strain>
    </source>
</reference>
<gene>
    <name evidence="3" type="ORF">ARMOST_19145</name>
</gene>
<feature type="compositionally biased region" description="Pro residues" evidence="1">
    <location>
        <begin position="118"/>
        <end position="134"/>
    </location>
</feature>